<evidence type="ECO:0000313" key="2">
    <source>
        <dbReference type="Proteomes" id="UP000054248"/>
    </source>
</evidence>
<dbReference type="HOGENOM" id="CLU_2795813_0_0_1"/>
<reference evidence="2" key="2">
    <citation type="submission" date="2015-01" db="EMBL/GenBank/DDBJ databases">
        <title>Evolutionary Origins and Diversification of the Mycorrhizal Mutualists.</title>
        <authorList>
            <consortium name="DOE Joint Genome Institute"/>
            <consortium name="Mycorrhizal Genomics Consortium"/>
            <person name="Kohler A."/>
            <person name="Kuo A."/>
            <person name="Nagy L.G."/>
            <person name="Floudas D."/>
            <person name="Copeland A."/>
            <person name="Barry K.W."/>
            <person name="Cichocki N."/>
            <person name="Veneault-Fourrey C."/>
            <person name="LaButti K."/>
            <person name="Lindquist E.A."/>
            <person name="Lipzen A."/>
            <person name="Lundell T."/>
            <person name="Morin E."/>
            <person name="Murat C."/>
            <person name="Riley R."/>
            <person name="Ohm R."/>
            <person name="Sun H."/>
            <person name="Tunlid A."/>
            <person name="Henrissat B."/>
            <person name="Grigoriev I.V."/>
            <person name="Hibbett D.S."/>
            <person name="Martin F."/>
        </authorList>
    </citation>
    <scope>NUCLEOTIDE SEQUENCE [LARGE SCALE GENOMIC DNA]</scope>
    <source>
        <strain evidence="2">MUT 4182</strain>
    </source>
</reference>
<reference evidence="1 2" key="1">
    <citation type="submission" date="2014-04" db="EMBL/GenBank/DDBJ databases">
        <authorList>
            <consortium name="DOE Joint Genome Institute"/>
            <person name="Kuo A."/>
            <person name="Girlanda M."/>
            <person name="Perotto S."/>
            <person name="Kohler A."/>
            <person name="Nagy L.G."/>
            <person name="Floudas D."/>
            <person name="Copeland A."/>
            <person name="Barry K.W."/>
            <person name="Cichocki N."/>
            <person name="Veneault-Fourrey C."/>
            <person name="LaButti K."/>
            <person name="Lindquist E.A."/>
            <person name="Lipzen A."/>
            <person name="Lundell T."/>
            <person name="Morin E."/>
            <person name="Murat C."/>
            <person name="Sun H."/>
            <person name="Tunlid A."/>
            <person name="Henrissat B."/>
            <person name="Grigoriev I.V."/>
            <person name="Hibbett D.S."/>
            <person name="Martin F."/>
            <person name="Nordberg H.P."/>
            <person name="Cantor M.N."/>
            <person name="Hua S.X."/>
        </authorList>
    </citation>
    <scope>NUCLEOTIDE SEQUENCE [LARGE SCALE GENOMIC DNA]</scope>
    <source>
        <strain evidence="1 2">MUT 4182</strain>
    </source>
</reference>
<organism evidence="1 2">
    <name type="scientific">Tulasnella calospora MUT 4182</name>
    <dbReference type="NCBI Taxonomy" id="1051891"/>
    <lineage>
        <taxon>Eukaryota</taxon>
        <taxon>Fungi</taxon>
        <taxon>Dikarya</taxon>
        <taxon>Basidiomycota</taxon>
        <taxon>Agaricomycotina</taxon>
        <taxon>Agaricomycetes</taxon>
        <taxon>Cantharellales</taxon>
        <taxon>Tulasnellaceae</taxon>
        <taxon>Tulasnella</taxon>
    </lineage>
</organism>
<dbReference type="EMBL" id="KN823146">
    <property type="protein sequence ID" value="KIO21184.1"/>
    <property type="molecule type" value="Genomic_DNA"/>
</dbReference>
<sequence length="68" mass="7914">MHSSDQHTNSFSTHLSTDLQRVDFALYNANEHFGTDNWFPDIALINGKPFRVLRAGYNERGNYYYALD</sequence>
<dbReference type="AlphaFoldDB" id="A0A0C3QAJ4"/>
<protein>
    <submittedName>
        <fullName evidence="1">Uncharacterized protein</fullName>
    </submittedName>
</protein>
<name>A0A0C3QAJ4_9AGAM</name>
<gene>
    <name evidence="1" type="ORF">M407DRAFT_29177</name>
</gene>
<dbReference type="Proteomes" id="UP000054248">
    <property type="component" value="Unassembled WGS sequence"/>
</dbReference>
<keyword evidence="2" id="KW-1185">Reference proteome</keyword>
<accession>A0A0C3QAJ4</accession>
<evidence type="ECO:0000313" key="1">
    <source>
        <dbReference type="EMBL" id="KIO21184.1"/>
    </source>
</evidence>
<proteinExistence type="predicted"/>